<dbReference type="Proteomes" id="UP000237347">
    <property type="component" value="Unassembled WGS sequence"/>
</dbReference>
<reference evidence="2 3" key="1">
    <citation type="journal article" date="2018" name="Sci. Data">
        <title>The draft genome sequence of cork oak.</title>
        <authorList>
            <person name="Ramos A.M."/>
            <person name="Usie A."/>
            <person name="Barbosa P."/>
            <person name="Barros P.M."/>
            <person name="Capote T."/>
            <person name="Chaves I."/>
            <person name="Simoes F."/>
            <person name="Abreu I."/>
            <person name="Carrasquinho I."/>
            <person name="Faro C."/>
            <person name="Guimaraes J.B."/>
            <person name="Mendonca D."/>
            <person name="Nobrega F."/>
            <person name="Rodrigues L."/>
            <person name="Saibo N.J.M."/>
            <person name="Varela M.C."/>
            <person name="Egas C."/>
            <person name="Matos J."/>
            <person name="Miguel C.M."/>
            <person name="Oliveira M.M."/>
            <person name="Ricardo C.P."/>
            <person name="Goncalves S."/>
        </authorList>
    </citation>
    <scope>NUCLEOTIDE SEQUENCE [LARGE SCALE GENOMIC DNA]</scope>
    <source>
        <strain evidence="3">cv. HL8</strain>
    </source>
</reference>
<dbReference type="EMBL" id="PKMF04000297">
    <property type="protein sequence ID" value="KAK7838817.1"/>
    <property type="molecule type" value="Genomic_DNA"/>
</dbReference>
<feature type="compositionally biased region" description="Polar residues" evidence="1">
    <location>
        <begin position="117"/>
        <end position="129"/>
    </location>
</feature>
<gene>
    <name evidence="2" type="ORF">CFP56_019045</name>
</gene>
<evidence type="ECO:0000256" key="1">
    <source>
        <dbReference type="SAM" id="MobiDB-lite"/>
    </source>
</evidence>
<evidence type="ECO:0000313" key="2">
    <source>
        <dbReference type="EMBL" id="KAK7838817.1"/>
    </source>
</evidence>
<name>A0AAW0KHF3_QUESU</name>
<feature type="region of interest" description="Disordered" evidence="1">
    <location>
        <begin position="117"/>
        <end position="143"/>
    </location>
</feature>
<evidence type="ECO:0000313" key="3">
    <source>
        <dbReference type="Proteomes" id="UP000237347"/>
    </source>
</evidence>
<comment type="caution">
    <text evidence="2">The sequence shown here is derived from an EMBL/GenBank/DDBJ whole genome shotgun (WGS) entry which is preliminary data.</text>
</comment>
<keyword evidence="3" id="KW-1185">Reference proteome</keyword>
<dbReference type="AlphaFoldDB" id="A0AAW0KHF3"/>
<proteinExistence type="predicted"/>
<feature type="region of interest" description="Disordered" evidence="1">
    <location>
        <begin position="66"/>
        <end position="92"/>
    </location>
</feature>
<protein>
    <submittedName>
        <fullName evidence="2">Uncharacterized protein</fullName>
    </submittedName>
</protein>
<sequence length="143" mass="16722">MKPKNTKFQAWQLRWITTVADLFNHHPNPNPALFFIPKWLLHLDDPHVFRRVLDSKRYRFRATGFDWAKPTNPISDPPDPNPKSPPTPTLLPTKSTATTWFLFFKYPQLFESQTYPNEASRFPSKTNEALQRGQAATLGQMRR</sequence>
<accession>A0AAW0KHF3</accession>
<organism evidence="2 3">
    <name type="scientific">Quercus suber</name>
    <name type="common">Cork oak</name>
    <dbReference type="NCBI Taxonomy" id="58331"/>
    <lineage>
        <taxon>Eukaryota</taxon>
        <taxon>Viridiplantae</taxon>
        <taxon>Streptophyta</taxon>
        <taxon>Embryophyta</taxon>
        <taxon>Tracheophyta</taxon>
        <taxon>Spermatophyta</taxon>
        <taxon>Magnoliopsida</taxon>
        <taxon>eudicotyledons</taxon>
        <taxon>Gunneridae</taxon>
        <taxon>Pentapetalae</taxon>
        <taxon>rosids</taxon>
        <taxon>fabids</taxon>
        <taxon>Fagales</taxon>
        <taxon>Fagaceae</taxon>
        <taxon>Quercus</taxon>
    </lineage>
</organism>
<feature type="compositionally biased region" description="Pro residues" evidence="1">
    <location>
        <begin position="75"/>
        <end position="89"/>
    </location>
</feature>